<evidence type="ECO:0000256" key="8">
    <source>
        <dbReference type="ARBA" id="ARBA00022833"/>
    </source>
</evidence>
<dbReference type="EMBL" id="UOEE01000125">
    <property type="protein sequence ID" value="VAV91401.1"/>
    <property type="molecule type" value="Genomic_DNA"/>
</dbReference>
<evidence type="ECO:0000256" key="5">
    <source>
        <dbReference type="ARBA" id="ARBA00022556"/>
    </source>
</evidence>
<sequence length="328" mass="35373">MYGAAYLLSLRFILSNERAFGLPEKLPAMNVYQHTLAAPILCTGTGLHTGTWVRMVLHPLSAGSGIRFVRSDISDRDNSIALGITQVVDSRRGTKIANTAGVQINTVEHLLSALAAYGVDNVQIDVDGPEIPAMDGSATVFADLLGRVGLVRQAAPRKYIKVLQELNIKDGVSHACFTPHDRFEIDAGIEYDNPVIGEQTCKFDVNPAAFAGQIARARTFALRAEVDSLQASGKAAGGSLDNCLVVGEKSVENKGGLRFDDEFARHKALDALGDLCLAAAPLLCRYRVRRAGHWINHLAVKQLLADPTKWTITTLMPTTEAASFHAAQ</sequence>
<dbReference type="InterPro" id="IPR004463">
    <property type="entry name" value="UDP-acyl_GlcNac_deAcase"/>
</dbReference>
<dbReference type="UniPathway" id="UPA00359">
    <property type="reaction ID" value="UER00478"/>
</dbReference>
<evidence type="ECO:0000256" key="4">
    <source>
        <dbReference type="ARBA" id="ARBA00022516"/>
    </source>
</evidence>
<reference evidence="11" key="1">
    <citation type="submission" date="2018-06" db="EMBL/GenBank/DDBJ databases">
        <authorList>
            <person name="Zhirakovskaya E."/>
        </authorList>
    </citation>
    <scope>NUCLEOTIDE SEQUENCE</scope>
</reference>
<evidence type="ECO:0000256" key="1">
    <source>
        <dbReference type="ARBA" id="ARBA00001947"/>
    </source>
</evidence>
<dbReference type="GO" id="GO:0009245">
    <property type="term" value="P:lipid A biosynthetic process"/>
    <property type="evidence" value="ECO:0007669"/>
    <property type="project" value="UniProtKB-KW"/>
</dbReference>
<evidence type="ECO:0000313" key="11">
    <source>
        <dbReference type="EMBL" id="VAV91401.1"/>
    </source>
</evidence>
<dbReference type="NCBIfam" id="TIGR00325">
    <property type="entry name" value="lpxC"/>
    <property type="match status" value="1"/>
</dbReference>
<evidence type="ECO:0000256" key="3">
    <source>
        <dbReference type="ARBA" id="ARBA00012745"/>
    </source>
</evidence>
<organism evidence="11">
    <name type="scientific">hydrothermal vent metagenome</name>
    <dbReference type="NCBI Taxonomy" id="652676"/>
    <lineage>
        <taxon>unclassified sequences</taxon>
        <taxon>metagenomes</taxon>
        <taxon>ecological metagenomes</taxon>
    </lineage>
</organism>
<dbReference type="EC" id="3.5.1.108" evidence="3"/>
<dbReference type="GO" id="GO:0103117">
    <property type="term" value="F:UDP-3-O-acyl-N-acetylglucosamine deacetylase activity"/>
    <property type="evidence" value="ECO:0007669"/>
    <property type="project" value="UniProtKB-EC"/>
</dbReference>
<dbReference type="InterPro" id="IPR020568">
    <property type="entry name" value="Ribosomal_Su5_D2-typ_SF"/>
</dbReference>
<dbReference type="Pfam" id="PF03331">
    <property type="entry name" value="LpxC"/>
    <property type="match status" value="1"/>
</dbReference>
<evidence type="ECO:0000256" key="6">
    <source>
        <dbReference type="ARBA" id="ARBA00022723"/>
    </source>
</evidence>
<dbReference type="PANTHER" id="PTHR33694:SF1">
    <property type="entry name" value="UDP-3-O-ACYL-N-ACETYLGLUCOSAMINE DEACETYLASE 1, MITOCHONDRIAL-RELATED"/>
    <property type="match status" value="1"/>
</dbReference>
<keyword evidence="4" id="KW-0444">Lipid biosynthesis</keyword>
<dbReference type="HAMAP" id="MF_00388">
    <property type="entry name" value="LpxC"/>
    <property type="match status" value="1"/>
</dbReference>
<dbReference type="SUPFAM" id="SSF54211">
    <property type="entry name" value="Ribosomal protein S5 domain 2-like"/>
    <property type="match status" value="2"/>
</dbReference>
<evidence type="ECO:0000256" key="9">
    <source>
        <dbReference type="ARBA" id="ARBA00023098"/>
    </source>
</evidence>
<keyword evidence="6" id="KW-0479">Metal-binding</keyword>
<dbReference type="InterPro" id="IPR015870">
    <property type="entry name" value="UDP-acyl_N-AcGlcN_deAcase_N"/>
</dbReference>
<dbReference type="GO" id="GO:0046872">
    <property type="term" value="F:metal ion binding"/>
    <property type="evidence" value="ECO:0007669"/>
    <property type="project" value="UniProtKB-KW"/>
</dbReference>
<dbReference type="AlphaFoldDB" id="A0A3B0RIC8"/>
<gene>
    <name evidence="11" type="ORF">MNBD_ALPHA06-1437</name>
</gene>
<keyword evidence="7 11" id="KW-0378">Hydrolase</keyword>
<dbReference type="PANTHER" id="PTHR33694">
    <property type="entry name" value="UDP-3-O-ACYL-N-ACETYLGLUCOSAMINE DEACETYLASE 1, MITOCHONDRIAL-RELATED"/>
    <property type="match status" value="1"/>
</dbReference>
<comment type="catalytic activity">
    <reaction evidence="10">
        <text>a UDP-3-O-[(3R)-3-hydroxyacyl]-N-acetyl-alpha-D-glucosamine + H2O = a UDP-3-O-[(3R)-3-hydroxyacyl]-alpha-D-glucosamine + acetate</text>
        <dbReference type="Rhea" id="RHEA:67816"/>
        <dbReference type="ChEBI" id="CHEBI:15377"/>
        <dbReference type="ChEBI" id="CHEBI:30089"/>
        <dbReference type="ChEBI" id="CHEBI:137740"/>
        <dbReference type="ChEBI" id="CHEBI:173225"/>
        <dbReference type="EC" id="3.5.1.108"/>
    </reaction>
</comment>
<keyword evidence="8" id="KW-0862">Zinc</keyword>
<evidence type="ECO:0000256" key="2">
    <source>
        <dbReference type="ARBA" id="ARBA00005002"/>
    </source>
</evidence>
<dbReference type="Gene3D" id="3.30.230.20">
    <property type="entry name" value="lpxc deacetylase, domain 1"/>
    <property type="match status" value="1"/>
</dbReference>
<protein>
    <recommendedName>
        <fullName evidence="3">UDP-3-O-acyl-N-acetylglucosamine deacetylase</fullName>
        <ecNumber evidence="3">3.5.1.108</ecNumber>
    </recommendedName>
</protein>
<dbReference type="GO" id="GO:0016020">
    <property type="term" value="C:membrane"/>
    <property type="evidence" value="ECO:0007669"/>
    <property type="project" value="GOC"/>
</dbReference>
<dbReference type="Gene3D" id="3.30.1700.10">
    <property type="entry name" value="lpxc deacetylase, domain 2"/>
    <property type="match status" value="1"/>
</dbReference>
<proteinExistence type="inferred from homology"/>
<accession>A0A3B0RIC8</accession>
<name>A0A3B0RIC8_9ZZZZ</name>
<evidence type="ECO:0000256" key="10">
    <source>
        <dbReference type="ARBA" id="ARBA00024535"/>
    </source>
</evidence>
<comment type="cofactor">
    <cofactor evidence="1">
        <name>Zn(2+)</name>
        <dbReference type="ChEBI" id="CHEBI:29105"/>
    </cofactor>
</comment>
<keyword evidence="5" id="KW-0441">Lipid A biosynthesis</keyword>
<evidence type="ECO:0000256" key="7">
    <source>
        <dbReference type="ARBA" id="ARBA00022801"/>
    </source>
</evidence>
<comment type="pathway">
    <text evidence="2">Glycolipid biosynthesis; lipid IV(A) biosynthesis; lipid IV(A) from (3R)-3-hydroxytetradecanoyl-[acyl-carrier-protein] and UDP-N-acetyl-alpha-D-glucosamine: step 2/6.</text>
</comment>
<dbReference type="InterPro" id="IPR011334">
    <property type="entry name" value="UDP-acyl_GlcNac_deAcase_C"/>
</dbReference>
<keyword evidence="9" id="KW-0443">Lipid metabolism</keyword>